<keyword evidence="1" id="KW-1133">Transmembrane helix</keyword>
<name>A0A327MQJ1_PSEFL</name>
<organism evidence="2 3">
    <name type="scientific">Pseudomonas fluorescens</name>
    <dbReference type="NCBI Taxonomy" id="294"/>
    <lineage>
        <taxon>Bacteria</taxon>
        <taxon>Pseudomonadati</taxon>
        <taxon>Pseudomonadota</taxon>
        <taxon>Gammaproteobacteria</taxon>
        <taxon>Pseudomonadales</taxon>
        <taxon>Pseudomonadaceae</taxon>
        <taxon>Pseudomonas</taxon>
    </lineage>
</organism>
<evidence type="ECO:0000313" key="3">
    <source>
        <dbReference type="Proteomes" id="UP000249493"/>
    </source>
</evidence>
<keyword evidence="1" id="KW-0812">Transmembrane</keyword>
<gene>
    <name evidence="2" type="ORF">DOZ80_24915</name>
</gene>
<dbReference type="GO" id="GO:0016020">
    <property type="term" value="C:membrane"/>
    <property type="evidence" value="ECO:0007669"/>
    <property type="project" value="InterPro"/>
</dbReference>
<evidence type="ECO:0000313" key="2">
    <source>
        <dbReference type="EMBL" id="RAI64719.1"/>
    </source>
</evidence>
<reference evidence="2 3" key="1">
    <citation type="submission" date="2018-06" db="EMBL/GenBank/DDBJ databases">
        <authorList>
            <person name="Zhirakovskaya E."/>
        </authorList>
    </citation>
    <scope>NUCLEOTIDE SEQUENCE [LARGE SCALE GENOMIC DNA]</scope>
    <source>
        <strain evidence="2 3">LY3</strain>
    </source>
</reference>
<comment type="caution">
    <text evidence="2">The sequence shown here is derived from an EMBL/GenBank/DDBJ whole genome shotgun (WGS) entry which is preliminary data.</text>
</comment>
<proteinExistence type="predicted"/>
<protein>
    <submittedName>
        <fullName evidence="2">Uncharacterized protein</fullName>
    </submittedName>
</protein>
<dbReference type="Pfam" id="PF05145">
    <property type="entry name" value="AbrB"/>
    <property type="match status" value="1"/>
</dbReference>
<dbReference type="AlphaFoldDB" id="A0A327MQJ1"/>
<dbReference type="InterPro" id="IPR007820">
    <property type="entry name" value="AbrB_fam"/>
</dbReference>
<dbReference type="GO" id="GO:0010468">
    <property type="term" value="P:regulation of gene expression"/>
    <property type="evidence" value="ECO:0007669"/>
    <property type="project" value="InterPro"/>
</dbReference>
<sequence length="42" mass="4867">MSLTSETLTLSVPLVTATQTLRLVLVLFLAEPLYRYWKRRGE</sequence>
<keyword evidence="1" id="KW-0472">Membrane</keyword>
<dbReference type="EMBL" id="QLIN01000014">
    <property type="protein sequence ID" value="RAI64719.1"/>
    <property type="molecule type" value="Genomic_DNA"/>
</dbReference>
<feature type="transmembrane region" description="Helical" evidence="1">
    <location>
        <begin position="12"/>
        <end position="30"/>
    </location>
</feature>
<evidence type="ECO:0000256" key="1">
    <source>
        <dbReference type="SAM" id="Phobius"/>
    </source>
</evidence>
<dbReference type="Proteomes" id="UP000249493">
    <property type="component" value="Unassembled WGS sequence"/>
</dbReference>
<accession>A0A327MQJ1</accession>